<name>A0A382MW66_9ZZZZ</name>
<dbReference type="EMBL" id="UINC01096273">
    <property type="protein sequence ID" value="SVC53026.1"/>
    <property type="molecule type" value="Genomic_DNA"/>
</dbReference>
<organism evidence="1">
    <name type="scientific">marine metagenome</name>
    <dbReference type="NCBI Taxonomy" id="408172"/>
    <lineage>
        <taxon>unclassified sequences</taxon>
        <taxon>metagenomes</taxon>
        <taxon>ecological metagenomes</taxon>
    </lineage>
</organism>
<gene>
    <name evidence="1" type="ORF">METZ01_LOCUS305880</name>
</gene>
<proteinExistence type="predicted"/>
<evidence type="ECO:0000313" key="1">
    <source>
        <dbReference type="EMBL" id="SVC53026.1"/>
    </source>
</evidence>
<protein>
    <submittedName>
        <fullName evidence="1">Uncharacterized protein</fullName>
    </submittedName>
</protein>
<feature type="non-terminal residue" evidence="1">
    <location>
        <position position="336"/>
    </location>
</feature>
<reference evidence="1" key="1">
    <citation type="submission" date="2018-05" db="EMBL/GenBank/DDBJ databases">
        <authorList>
            <person name="Lanie J.A."/>
            <person name="Ng W.-L."/>
            <person name="Kazmierczak K.M."/>
            <person name="Andrzejewski T.M."/>
            <person name="Davidsen T.M."/>
            <person name="Wayne K.J."/>
            <person name="Tettelin H."/>
            <person name="Glass J.I."/>
            <person name="Rusch D."/>
            <person name="Podicherti R."/>
            <person name="Tsui H.-C.T."/>
            <person name="Winkler M.E."/>
        </authorList>
    </citation>
    <scope>NUCLEOTIDE SEQUENCE</scope>
</reference>
<dbReference type="AlphaFoldDB" id="A0A382MW66"/>
<accession>A0A382MW66</accession>
<sequence>MSKQNRVAIVHCVHHKPWLIMATAISTSMQEYRGFDTYFLYNKGSGDLYYDEHKALYDEYNNLKSVFGKNDHLDDPFDDDLLQACRIKRQNVHEISYEDDHGLDSGAWYKFIKSDLWTNYDYVLFMGEGTLLTHPEVLGDAIQFATKHDAHFITGSAYKRYMPESWISDRMPQPGNAPANGIQEFQDRMNKNTYAIFQRDPDFQSIVKLWRDSRPSGDTPQEHHIPDIWGRSGVFIERLVQRFPSSRLVHNRYLQYRNLWLTWFANMGFPLTVRKPLESSRVCLNFKMTDLSDVVTFESHGKTRFHRADCVGWFGTHCNHLISTTLLKKLRTRMDA</sequence>